<dbReference type="AlphaFoldDB" id="L7F465"/>
<organism evidence="1 2">
    <name type="scientific">Streptomyces turgidiscabies (strain Car8)</name>
    <dbReference type="NCBI Taxonomy" id="698760"/>
    <lineage>
        <taxon>Bacteria</taxon>
        <taxon>Bacillati</taxon>
        <taxon>Actinomycetota</taxon>
        <taxon>Actinomycetes</taxon>
        <taxon>Kitasatosporales</taxon>
        <taxon>Streptomycetaceae</taxon>
        <taxon>Streptomyces</taxon>
    </lineage>
</organism>
<dbReference type="Proteomes" id="UP000010931">
    <property type="component" value="Unassembled WGS sequence"/>
</dbReference>
<accession>L7F465</accession>
<evidence type="ECO:0000313" key="2">
    <source>
        <dbReference type="Proteomes" id="UP000010931"/>
    </source>
</evidence>
<protein>
    <submittedName>
        <fullName evidence="1">Uncharacterized protein</fullName>
    </submittedName>
</protein>
<dbReference type="EMBL" id="AEJB01000361">
    <property type="protein sequence ID" value="ELP65801.1"/>
    <property type="molecule type" value="Genomic_DNA"/>
</dbReference>
<keyword evidence="2" id="KW-1185">Reference proteome</keyword>
<proteinExistence type="predicted"/>
<sequence>MPQPLFLRHGLLQVLKELRGDDHARRVVMRAGNGRVHADQAEIDVVAGRRLGDHRFHEGLEDFVTRPRPEPVIDRRPGAVALRHIPPGAAGTEPPHHRVEVAAQVRNRSERPQRQVRLDQLPLGIGQITTSHATGLPQPAPS</sequence>
<gene>
    <name evidence="1" type="ORF">STRTUCAR8_01974</name>
</gene>
<comment type="caution">
    <text evidence="1">The sequence shown here is derived from an EMBL/GenBank/DDBJ whole genome shotgun (WGS) entry which is preliminary data.</text>
</comment>
<evidence type="ECO:0000313" key="1">
    <source>
        <dbReference type="EMBL" id="ELP65801.1"/>
    </source>
</evidence>
<reference evidence="1 2" key="1">
    <citation type="journal article" date="2011" name="Plasmid">
        <title>Streptomyces turgidiscabies Car8 contains a modular pathogenicity island that shares virulence genes with other actinobacterial plant pathogens.</title>
        <authorList>
            <person name="Huguet-Tapia J.C."/>
            <person name="Badger J.H."/>
            <person name="Loria R."/>
            <person name="Pettis G.S."/>
        </authorList>
    </citation>
    <scope>NUCLEOTIDE SEQUENCE [LARGE SCALE GENOMIC DNA]</scope>
    <source>
        <strain evidence="1 2">Car8</strain>
    </source>
</reference>
<name>L7F465_STRT8</name>